<dbReference type="InterPro" id="IPR048960">
    <property type="entry name" value="POLQ-like_helical"/>
</dbReference>
<dbReference type="InterPro" id="IPR043502">
    <property type="entry name" value="DNA/RNA_pol_sf"/>
</dbReference>
<evidence type="ECO:0000256" key="2">
    <source>
        <dbReference type="ARBA" id="ARBA00022679"/>
    </source>
</evidence>
<dbReference type="GO" id="GO:0003677">
    <property type="term" value="F:DNA binding"/>
    <property type="evidence" value="ECO:0007669"/>
    <property type="project" value="InterPro"/>
</dbReference>
<keyword evidence="4" id="KW-0239">DNA-directed DNA polymerase</keyword>
<dbReference type="GO" id="GO:0006261">
    <property type="term" value="P:DNA-templated DNA replication"/>
    <property type="evidence" value="ECO:0007669"/>
    <property type="project" value="InterPro"/>
</dbReference>
<dbReference type="Gene3D" id="1.20.1060.10">
    <property type="entry name" value="Taq DNA Polymerase, Chain T, domain 4"/>
    <property type="match status" value="1"/>
</dbReference>
<dbReference type="Gene3D" id="1.10.3380.20">
    <property type="match status" value="1"/>
</dbReference>
<feature type="domain" description="DNA-directed DNA polymerase family A palm" evidence="7">
    <location>
        <begin position="1096"/>
        <end position="1305"/>
    </location>
</feature>
<evidence type="ECO:0000256" key="6">
    <source>
        <dbReference type="SAM" id="MobiDB-lite"/>
    </source>
</evidence>
<dbReference type="InterPro" id="IPR036397">
    <property type="entry name" value="RNaseH_sf"/>
</dbReference>
<dbReference type="PROSITE" id="PS00447">
    <property type="entry name" value="DNA_POLYMERASE_A"/>
    <property type="match status" value="1"/>
</dbReference>
<evidence type="ECO:0000313" key="8">
    <source>
        <dbReference type="Proteomes" id="UP000046395"/>
    </source>
</evidence>
<dbReference type="Gene3D" id="3.30.420.10">
    <property type="entry name" value="Ribonuclease H-like superfamily/Ribonuclease H"/>
    <property type="match status" value="1"/>
</dbReference>
<dbReference type="GO" id="GO:0003887">
    <property type="term" value="F:DNA-directed DNA polymerase activity"/>
    <property type="evidence" value="ECO:0007669"/>
    <property type="project" value="UniProtKB-KW"/>
</dbReference>
<evidence type="ECO:0000256" key="3">
    <source>
        <dbReference type="ARBA" id="ARBA00022695"/>
    </source>
</evidence>
<dbReference type="CDD" id="cd08638">
    <property type="entry name" value="DNA_pol_A_theta"/>
    <property type="match status" value="1"/>
</dbReference>
<dbReference type="PANTHER" id="PTHR10133:SF62">
    <property type="entry name" value="DNA POLYMERASE THETA"/>
    <property type="match status" value="1"/>
</dbReference>
<dbReference type="InterPro" id="IPR019760">
    <property type="entry name" value="DNA-dir_DNA_pol_A_CS"/>
</dbReference>
<dbReference type="WBParaSite" id="TMUE_2000006800.1">
    <property type="protein sequence ID" value="TMUE_2000006800.1"/>
    <property type="gene ID" value="WBGene00286238"/>
</dbReference>
<dbReference type="SUPFAM" id="SSF158702">
    <property type="entry name" value="Sec63 N-terminal domain-like"/>
    <property type="match status" value="1"/>
</dbReference>
<evidence type="ECO:0000256" key="5">
    <source>
        <dbReference type="ARBA" id="ARBA00049244"/>
    </source>
</evidence>
<dbReference type="EC" id="2.7.7.7" evidence="1"/>
<dbReference type="SMART" id="SM00482">
    <property type="entry name" value="POLAc"/>
    <property type="match status" value="1"/>
</dbReference>
<dbReference type="Pfam" id="PF00476">
    <property type="entry name" value="DNA_pol_A"/>
    <property type="match status" value="1"/>
</dbReference>
<feature type="region of interest" description="Disordered" evidence="6">
    <location>
        <begin position="643"/>
        <end position="669"/>
    </location>
</feature>
<dbReference type="InterPro" id="IPR001098">
    <property type="entry name" value="DNA-dir_DNA_pol_A_palm_dom"/>
</dbReference>
<keyword evidence="3" id="KW-0548">Nucleotidyltransferase</keyword>
<dbReference type="Gene3D" id="1.10.150.20">
    <property type="entry name" value="5' to 3' exonuclease, C-terminal subdomain"/>
    <property type="match status" value="1"/>
</dbReference>
<dbReference type="SUPFAM" id="SSF56672">
    <property type="entry name" value="DNA/RNA polymerases"/>
    <property type="match status" value="1"/>
</dbReference>
<dbReference type="PANTHER" id="PTHR10133">
    <property type="entry name" value="DNA POLYMERASE I"/>
    <property type="match status" value="1"/>
</dbReference>
<evidence type="ECO:0000256" key="4">
    <source>
        <dbReference type="ARBA" id="ARBA00022932"/>
    </source>
</evidence>
<accession>A0A5S6QI27</accession>
<dbReference type="Gene3D" id="3.30.70.370">
    <property type="match status" value="1"/>
</dbReference>
<sequence length="1345" mass="149169">MCKQSEIYRARSIVAAAEALDLPEEAAKPIGCELSSGFVLTVLETIGNGMVKCEDDLSQFLSCTLSYASLVERWDAVQGCLQNLAERDFICSSEVITPTQLGCATVSSSMSPDEALAVFQDLQKAKSAVVLENDLHLVYLVTPLCMLENLESTISWSQYFAVWQSLDQSSRNVGHTVGIEESYLVQKLCCFGRAGRPERNARKCEVHLRFFVALALFQLVEEIPLAEVSARFSFNRGYLQSLQQQASTYAAMVISFVDRLGWFSLKNLLSGFAERLAFGVKQDLTELVQIDGIDGHRARRFHEAGLCTVAKLAQSRIKDICAILGKAVPFHSSLSGSSSRNNWLAGHSELTLFEAAQFVRVQARALLNDRLRQYGVTTNQMDDKGAEDEEKAQEHMPVTETLQRTVLIDKMVSNLMQESNAEEKFVISRSISTQERAMSTFRVNHSTPNTTTVKCDKSFNEFPTTHMVMSESWFEVSGHGLPIEPGNAELRVACKPAEHANGNVRISSDLDDALKMPQDGQCEHKSSCQSDDELALRDLLMVEQFLNDSWNQSSADIPPEKANDADQLAKNLSNVSLSPQPQSARLADVSITESQLMLLLSDSFKERIDAACLQPSTGNSKERSSACLRNCTRASPLVFEDSDEFRDRSGHTSNLKLSADSAEAQSSPRIDAQAGVRDCSLEVVLENVSPILTIGQSSLGRGCLPAFEGRTLGGTCFVDIGVDQAVCAEFFRLLEAQKEYFVSVAYNESALHTSRRCPKCHGIADQSARENRLISNSYSVAVCWNQEFCFYYTVPADREAPLNVADLLRRVLAVGSRSRKVIFDDLRRALRLIFSTLGKDFRAECNCFCMNTAVWMLDPDRCSWNPKEILEIFSPADLPLFEFNSVLLGHASACCISALATCAVWSKVYGFLEQARMVAAYKEIELPAQWMITEMESCGVGFDPTLCSRMCDSLKDRILALEFDSARLAGRQFSMSSPNEVAKVLFHELGLPADSSHLITRGTAKRYSTSKPVLEKLCSLHPLPGNVLQWRQLSFALSNYVYPLLKSRLSNCAACGEFARIYSKHDWFTATGRMIMHQPNLQTVPKSIFAPVCGKEVSLRNLVVARRGYVLLSVDFCQLELRILAHLSNDAKLMNLLDNGQDIFSLMASELNSVDAGEVSEEQRSQAKQVCYGIIYGMGPATLAEELEITEEAASAFYVSFKRRFPGVASWMRTTVEECRQLGYARTIANRIRHLPEVRSSISSERFQAERRAINTTVQGSASDVFKSALNAICARLRGADMATQQANVILQLHDEVIFEVVTEKAREVAILAKEAMEGAASLKVDLTVKLKVGVRWGDMVEIVL</sequence>
<name>A0A5S6QI27_TRIMR</name>
<dbReference type="Proteomes" id="UP000046395">
    <property type="component" value="Unassembled WGS sequence"/>
</dbReference>
<evidence type="ECO:0000313" key="9">
    <source>
        <dbReference type="WBParaSite" id="TMUE_2000006800.1"/>
    </source>
</evidence>
<protein>
    <recommendedName>
        <fullName evidence="1">DNA-directed DNA polymerase</fullName>
        <ecNumber evidence="1">2.7.7.7</ecNumber>
    </recommendedName>
</protein>
<dbReference type="GO" id="GO:0097681">
    <property type="term" value="P:double-strand break repair via alternative nonhomologous end joining"/>
    <property type="evidence" value="ECO:0007669"/>
    <property type="project" value="TreeGrafter"/>
</dbReference>
<keyword evidence="2" id="KW-0808">Transferase</keyword>
<evidence type="ECO:0000259" key="7">
    <source>
        <dbReference type="SMART" id="SM00482"/>
    </source>
</evidence>
<evidence type="ECO:0000256" key="1">
    <source>
        <dbReference type="ARBA" id="ARBA00012417"/>
    </source>
</evidence>
<keyword evidence="8" id="KW-1185">Reference proteome</keyword>
<reference evidence="9" key="1">
    <citation type="submission" date="2019-12" db="UniProtKB">
        <authorList>
            <consortium name="WormBaseParasite"/>
        </authorList>
    </citation>
    <scope>IDENTIFICATION</scope>
</reference>
<comment type="catalytic activity">
    <reaction evidence="5">
        <text>DNA(n) + a 2'-deoxyribonucleoside 5'-triphosphate = DNA(n+1) + diphosphate</text>
        <dbReference type="Rhea" id="RHEA:22508"/>
        <dbReference type="Rhea" id="RHEA-COMP:17339"/>
        <dbReference type="Rhea" id="RHEA-COMP:17340"/>
        <dbReference type="ChEBI" id="CHEBI:33019"/>
        <dbReference type="ChEBI" id="CHEBI:61560"/>
        <dbReference type="ChEBI" id="CHEBI:173112"/>
        <dbReference type="EC" id="2.7.7.7"/>
    </reaction>
</comment>
<dbReference type="STRING" id="70415.A0A5S6QI27"/>
<dbReference type="FunFam" id="1.10.150.20:FF:000070">
    <property type="entry name" value="DNA polymerase I, putative"/>
    <property type="match status" value="1"/>
</dbReference>
<dbReference type="InterPro" id="IPR002298">
    <property type="entry name" value="DNA_polymerase_A"/>
</dbReference>
<organism evidence="8 9">
    <name type="scientific">Trichuris muris</name>
    <name type="common">Mouse whipworm</name>
    <dbReference type="NCBI Taxonomy" id="70415"/>
    <lineage>
        <taxon>Eukaryota</taxon>
        <taxon>Metazoa</taxon>
        <taxon>Ecdysozoa</taxon>
        <taxon>Nematoda</taxon>
        <taxon>Enoplea</taxon>
        <taxon>Dorylaimia</taxon>
        <taxon>Trichinellida</taxon>
        <taxon>Trichuridae</taxon>
        <taxon>Trichuris</taxon>
    </lineage>
</organism>
<dbReference type="PRINTS" id="PR00868">
    <property type="entry name" value="DNAPOLI"/>
</dbReference>
<dbReference type="Pfam" id="PF21099">
    <property type="entry name" value="POLQ_helical"/>
    <property type="match status" value="1"/>
</dbReference>
<proteinExistence type="predicted"/>